<proteinExistence type="predicted"/>
<evidence type="ECO:0000313" key="1">
    <source>
        <dbReference type="EMBL" id="CAB4153755.1"/>
    </source>
</evidence>
<sequence>MAAGDTGVSICSDALLLIGAKAISSFNDGTDESSVCDRLYPDIRDSTLVMYPWSFGMKKVQLAQLITTPTTVWRYEYQLPGDKLANPRAVYNSANPGSPVQKDWEIQGDKLLTNLTSVYIDYQYSVPEYAMPQYFVQLLKYMVAWHIAETITEQQDKSAKWQRVATGDISENGRGGYMRTAMQIDGQNNPVRVIEDYSLIAVRN</sequence>
<dbReference type="EMBL" id="LR796601">
    <property type="protein sequence ID" value="CAB4153755.1"/>
    <property type="molecule type" value="Genomic_DNA"/>
</dbReference>
<accession>A0A6J5N2C1</accession>
<name>A0A6J5N2C1_9CAUD</name>
<protein>
    <submittedName>
        <fullName evidence="1">Uncharacterized protein</fullName>
    </submittedName>
</protein>
<gene>
    <name evidence="1" type="ORF">UFOVP628_21</name>
</gene>
<reference evidence="1" key="1">
    <citation type="submission" date="2020-04" db="EMBL/GenBank/DDBJ databases">
        <authorList>
            <person name="Chiriac C."/>
            <person name="Salcher M."/>
            <person name="Ghai R."/>
            <person name="Kavagutti S V."/>
        </authorList>
    </citation>
    <scope>NUCLEOTIDE SEQUENCE</scope>
</reference>
<organism evidence="1">
    <name type="scientific">uncultured Caudovirales phage</name>
    <dbReference type="NCBI Taxonomy" id="2100421"/>
    <lineage>
        <taxon>Viruses</taxon>
        <taxon>Duplodnaviria</taxon>
        <taxon>Heunggongvirae</taxon>
        <taxon>Uroviricota</taxon>
        <taxon>Caudoviricetes</taxon>
        <taxon>Peduoviridae</taxon>
        <taxon>Maltschvirus</taxon>
        <taxon>Maltschvirus maltsch</taxon>
    </lineage>
</organism>